<protein>
    <submittedName>
        <fullName evidence="3">N-hydroxyarylamine O-acetyltransferase</fullName>
        <ecNumber evidence="3">2.3.1.118</ecNumber>
    </submittedName>
</protein>
<evidence type="ECO:0000313" key="4">
    <source>
        <dbReference type="Proteomes" id="UP001229346"/>
    </source>
</evidence>
<reference evidence="3 4" key="1">
    <citation type="submission" date="2023-07" db="EMBL/GenBank/DDBJ databases">
        <title>Sorghum-associated microbial communities from plants grown in Nebraska, USA.</title>
        <authorList>
            <person name="Schachtman D."/>
        </authorList>
    </citation>
    <scope>NUCLEOTIDE SEQUENCE [LARGE SCALE GENOMIC DNA]</scope>
    <source>
        <strain evidence="3 4">CC482</strain>
    </source>
</reference>
<comment type="similarity">
    <text evidence="1 2">Belongs to the arylamine N-acetyltransferase family.</text>
</comment>
<dbReference type="Pfam" id="PF00797">
    <property type="entry name" value="Acetyltransf_2"/>
    <property type="match status" value="1"/>
</dbReference>
<dbReference type="EMBL" id="JAUSSU010000004">
    <property type="protein sequence ID" value="MDQ0112665.1"/>
    <property type="molecule type" value="Genomic_DNA"/>
</dbReference>
<evidence type="ECO:0000313" key="3">
    <source>
        <dbReference type="EMBL" id="MDQ0112665.1"/>
    </source>
</evidence>
<gene>
    <name evidence="3" type="ORF">J2T15_002100</name>
</gene>
<dbReference type="PRINTS" id="PR01543">
    <property type="entry name" value="ANATRNSFRASE"/>
</dbReference>
<dbReference type="EC" id="2.3.1.118" evidence="3"/>
<dbReference type="RefSeq" id="WP_307203582.1">
    <property type="nucleotide sequence ID" value="NZ_JAUSSU010000004.1"/>
</dbReference>
<keyword evidence="3" id="KW-0012">Acyltransferase</keyword>
<evidence type="ECO:0000256" key="1">
    <source>
        <dbReference type="ARBA" id="ARBA00006547"/>
    </source>
</evidence>
<name>A0ABT9TZ65_PAEHA</name>
<dbReference type="InterPro" id="IPR038765">
    <property type="entry name" value="Papain-like_cys_pep_sf"/>
</dbReference>
<dbReference type="PANTHER" id="PTHR11786">
    <property type="entry name" value="N-HYDROXYARYLAMINE O-ACETYLTRANSFERASE"/>
    <property type="match status" value="1"/>
</dbReference>
<dbReference type="SUPFAM" id="SSF54001">
    <property type="entry name" value="Cysteine proteinases"/>
    <property type="match status" value="1"/>
</dbReference>
<dbReference type="PANTHER" id="PTHR11786:SF0">
    <property type="entry name" value="ARYLAMINE N-ACETYLTRANSFERASE 4-RELATED"/>
    <property type="match status" value="1"/>
</dbReference>
<evidence type="ECO:0000256" key="2">
    <source>
        <dbReference type="RuleBase" id="RU003452"/>
    </source>
</evidence>
<dbReference type="InterPro" id="IPR001447">
    <property type="entry name" value="Arylamine_N-AcTrfase"/>
</dbReference>
<comment type="caution">
    <text evidence="3">The sequence shown here is derived from an EMBL/GenBank/DDBJ whole genome shotgun (WGS) entry which is preliminary data.</text>
</comment>
<proteinExistence type="inferred from homology"/>
<dbReference type="GO" id="GO:0046990">
    <property type="term" value="F:N-hydroxyarylamine O-acetyltransferase activity"/>
    <property type="evidence" value="ECO:0007669"/>
    <property type="project" value="UniProtKB-EC"/>
</dbReference>
<accession>A0ABT9TZ65</accession>
<dbReference type="Gene3D" id="2.40.128.150">
    <property type="entry name" value="Cysteine proteinases"/>
    <property type="match status" value="1"/>
</dbReference>
<sequence length="254" mass="29737">METQVTAYLNRIGFEGSAKPTLDTLSRLQYAHLHTIPYENLDILNGVPLSLEISRLFDKIVNRRRGGYCFELNALFGWLLEELGFQVKHYFGRFWRDEAVVPCKRRHHILQVELDGIKYIVDVGAGAAAPRWPLKLLHGIVQEQQDEWYRLMKDRTYGWLLEERKGDEWRTIYSFTEEPNLPFDYVTTSYWCENSPESIFRKGAMVAIRTEEGRNTIAGKEFRIFSQGSVNAFEPSHDDHYSECLRKYFGILID</sequence>
<dbReference type="Proteomes" id="UP001229346">
    <property type="component" value="Unassembled WGS sequence"/>
</dbReference>
<dbReference type="Gene3D" id="3.30.2140.10">
    <property type="entry name" value="Arylamine N-acetyltransferase"/>
    <property type="match status" value="1"/>
</dbReference>
<keyword evidence="4" id="KW-1185">Reference proteome</keyword>
<keyword evidence="3" id="KW-0808">Transferase</keyword>
<organism evidence="3 4">
    <name type="scientific">Paenibacillus harenae</name>
    <dbReference type="NCBI Taxonomy" id="306543"/>
    <lineage>
        <taxon>Bacteria</taxon>
        <taxon>Bacillati</taxon>
        <taxon>Bacillota</taxon>
        <taxon>Bacilli</taxon>
        <taxon>Bacillales</taxon>
        <taxon>Paenibacillaceae</taxon>
        <taxon>Paenibacillus</taxon>
    </lineage>
</organism>